<sequence length="24" mass="2927">MTKMVHFYIFLRVILEVKQSENVT</sequence>
<protein>
    <submittedName>
        <fullName evidence="1">Uncharacterized protein</fullName>
    </submittedName>
</protein>
<accession>A0A0A8ZCB5</accession>
<name>A0A0A8ZCB5_ARUDO</name>
<dbReference type="AlphaFoldDB" id="A0A0A8ZCB5"/>
<reference evidence="1" key="2">
    <citation type="journal article" date="2015" name="Data Brief">
        <title>Shoot transcriptome of the giant reed, Arundo donax.</title>
        <authorList>
            <person name="Barrero R.A."/>
            <person name="Guerrero F.D."/>
            <person name="Moolhuijzen P."/>
            <person name="Goolsby J.A."/>
            <person name="Tidwell J."/>
            <person name="Bellgard S.E."/>
            <person name="Bellgard M.I."/>
        </authorList>
    </citation>
    <scope>NUCLEOTIDE SEQUENCE</scope>
    <source>
        <tissue evidence="1">Shoot tissue taken approximately 20 cm above the soil surface</tissue>
    </source>
</reference>
<proteinExistence type="predicted"/>
<reference evidence="1" key="1">
    <citation type="submission" date="2014-09" db="EMBL/GenBank/DDBJ databases">
        <authorList>
            <person name="Magalhaes I.L.F."/>
            <person name="Oliveira U."/>
            <person name="Santos F.R."/>
            <person name="Vidigal T.H.D.A."/>
            <person name="Brescovit A.D."/>
            <person name="Santos A.J."/>
        </authorList>
    </citation>
    <scope>NUCLEOTIDE SEQUENCE</scope>
    <source>
        <tissue evidence="1">Shoot tissue taken approximately 20 cm above the soil surface</tissue>
    </source>
</reference>
<evidence type="ECO:0000313" key="1">
    <source>
        <dbReference type="EMBL" id="JAD34380.1"/>
    </source>
</evidence>
<dbReference type="EMBL" id="GBRH01263515">
    <property type="protein sequence ID" value="JAD34380.1"/>
    <property type="molecule type" value="Transcribed_RNA"/>
</dbReference>
<organism evidence="1">
    <name type="scientific">Arundo donax</name>
    <name type="common">Giant reed</name>
    <name type="synonym">Donax arundinaceus</name>
    <dbReference type="NCBI Taxonomy" id="35708"/>
    <lineage>
        <taxon>Eukaryota</taxon>
        <taxon>Viridiplantae</taxon>
        <taxon>Streptophyta</taxon>
        <taxon>Embryophyta</taxon>
        <taxon>Tracheophyta</taxon>
        <taxon>Spermatophyta</taxon>
        <taxon>Magnoliopsida</taxon>
        <taxon>Liliopsida</taxon>
        <taxon>Poales</taxon>
        <taxon>Poaceae</taxon>
        <taxon>PACMAD clade</taxon>
        <taxon>Arundinoideae</taxon>
        <taxon>Arundineae</taxon>
        <taxon>Arundo</taxon>
    </lineage>
</organism>